<evidence type="ECO:0000256" key="1">
    <source>
        <dbReference type="SAM" id="MobiDB-lite"/>
    </source>
</evidence>
<dbReference type="InterPro" id="IPR044787">
    <property type="entry name" value="HHO5-like"/>
</dbReference>
<evidence type="ECO:0000313" key="3">
    <source>
        <dbReference type="Proteomes" id="UP000639772"/>
    </source>
</evidence>
<organism evidence="2 3">
    <name type="scientific">Vanilla planifolia</name>
    <name type="common">Vanilla</name>
    <dbReference type="NCBI Taxonomy" id="51239"/>
    <lineage>
        <taxon>Eukaryota</taxon>
        <taxon>Viridiplantae</taxon>
        <taxon>Streptophyta</taxon>
        <taxon>Embryophyta</taxon>
        <taxon>Tracheophyta</taxon>
        <taxon>Spermatophyta</taxon>
        <taxon>Magnoliopsida</taxon>
        <taxon>Liliopsida</taxon>
        <taxon>Asparagales</taxon>
        <taxon>Orchidaceae</taxon>
        <taxon>Vanilloideae</taxon>
        <taxon>Vanilleae</taxon>
        <taxon>Vanilla</taxon>
    </lineage>
</organism>
<dbReference type="AlphaFoldDB" id="A0A835Q741"/>
<proteinExistence type="predicted"/>
<dbReference type="GO" id="GO:0005634">
    <property type="term" value="C:nucleus"/>
    <property type="evidence" value="ECO:0007669"/>
    <property type="project" value="UniProtKB-SubCell"/>
</dbReference>
<accession>A0A835Q741</accession>
<dbReference type="PANTHER" id="PTHR31003">
    <property type="entry name" value="MYB FAMILY TRANSCRIPTION FACTOR"/>
    <property type="match status" value="1"/>
</dbReference>
<sequence length="251" mass="27437">MADLKRPPRLSEALEEERRKDPDVFARAPSLCLQLVTEGNRMKLDRLVSGVFLIPVFASPRFVCRRSEKSHGRCGEEEALKVRCSRSSFIETYLLLGSDVSFQTRKGRLQADWLRSVQLWGPAVPDDSPEAGSTLRKPVALKARKVGGAFQPFEREKLARFFLGLIWEAAVSSNIHDGHGRKRSLPQNRSGAHEEISVAHKTSFSNCSSSNHQESSRVGGGGWCMGSVTEYTIAAAAATAAAQSSEGGVPP</sequence>
<feature type="region of interest" description="Disordered" evidence="1">
    <location>
        <begin position="176"/>
        <end position="195"/>
    </location>
</feature>
<dbReference type="GO" id="GO:0003677">
    <property type="term" value="F:DNA binding"/>
    <property type="evidence" value="ECO:0007669"/>
    <property type="project" value="UniProtKB-KW"/>
</dbReference>
<dbReference type="EMBL" id="JADCNM010000010">
    <property type="protein sequence ID" value="KAG0465450.1"/>
    <property type="molecule type" value="Genomic_DNA"/>
</dbReference>
<dbReference type="GO" id="GO:0003700">
    <property type="term" value="F:DNA-binding transcription factor activity"/>
    <property type="evidence" value="ECO:0007669"/>
    <property type="project" value="InterPro"/>
</dbReference>
<name>A0A835Q741_VANPL</name>
<reference evidence="2 3" key="1">
    <citation type="journal article" date="2020" name="Nat. Food">
        <title>A phased Vanilla planifolia genome enables genetic improvement of flavour and production.</title>
        <authorList>
            <person name="Hasing T."/>
            <person name="Tang H."/>
            <person name="Brym M."/>
            <person name="Khazi F."/>
            <person name="Huang T."/>
            <person name="Chambers A.H."/>
        </authorList>
    </citation>
    <scope>NUCLEOTIDE SEQUENCE [LARGE SCALE GENOMIC DNA]</scope>
    <source>
        <tissue evidence="2">Leaf</tissue>
    </source>
</reference>
<comment type="caution">
    <text evidence="2">The sequence shown here is derived from an EMBL/GenBank/DDBJ whole genome shotgun (WGS) entry which is preliminary data.</text>
</comment>
<protein>
    <submittedName>
        <fullName evidence="2">Uncharacterized protein</fullName>
    </submittedName>
</protein>
<gene>
    <name evidence="2" type="ORF">HPP92_019614</name>
</gene>
<evidence type="ECO:0000313" key="2">
    <source>
        <dbReference type="EMBL" id="KAG0465450.1"/>
    </source>
</evidence>
<dbReference type="OrthoDB" id="1908613at2759"/>
<dbReference type="Proteomes" id="UP000639772">
    <property type="component" value="Chromosome 10"/>
</dbReference>
<dbReference type="PANTHER" id="PTHR31003:SF16">
    <property type="entry name" value="TRANSCRIPTION FACTOR HHO2"/>
    <property type="match status" value="1"/>
</dbReference>